<evidence type="ECO:0000256" key="1">
    <source>
        <dbReference type="SAM" id="MobiDB-lite"/>
    </source>
</evidence>
<evidence type="ECO:0008006" key="4">
    <source>
        <dbReference type="Google" id="ProtNLM"/>
    </source>
</evidence>
<evidence type="ECO:0000313" key="2">
    <source>
        <dbReference type="EMBL" id="CAK0830354.1"/>
    </source>
</evidence>
<feature type="non-terminal residue" evidence="2">
    <location>
        <position position="1"/>
    </location>
</feature>
<accession>A0ABN9SEN5</accession>
<feature type="compositionally biased region" description="Polar residues" evidence="1">
    <location>
        <begin position="21"/>
        <end position="36"/>
    </location>
</feature>
<feature type="non-terminal residue" evidence="2">
    <location>
        <position position="220"/>
    </location>
</feature>
<evidence type="ECO:0000313" key="3">
    <source>
        <dbReference type="Proteomes" id="UP001189429"/>
    </source>
</evidence>
<reference evidence="2" key="1">
    <citation type="submission" date="2023-10" db="EMBL/GenBank/DDBJ databases">
        <authorList>
            <person name="Chen Y."/>
            <person name="Shah S."/>
            <person name="Dougan E. K."/>
            <person name="Thang M."/>
            <person name="Chan C."/>
        </authorList>
    </citation>
    <scope>NUCLEOTIDE SEQUENCE [LARGE SCALE GENOMIC DNA]</scope>
</reference>
<gene>
    <name evidence="2" type="ORF">PCOR1329_LOCUS29016</name>
</gene>
<dbReference type="EMBL" id="CAUYUJ010010834">
    <property type="protein sequence ID" value="CAK0830354.1"/>
    <property type="molecule type" value="Genomic_DNA"/>
</dbReference>
<comment type="caution">
    <text evidence="2">The sequence shown here is derived from an EMBL/GenBank/DDBJ whole genome shotgun (WGS) entry which is preliminary data.</text>
</comment>
<name>A0ABN9SEN5_9DINO</name>
<proteinExistence type="predicted"/>
<keyword evidence="3" id="KW-1185">Reference proteome</keyword>
<protein>
    <recommendedName>
        <fullName evidence="4">Mei2-like C-terminal RNA recognition motif domain-containing protein</fullName>
    </recommendedName>
</protein>
<organism evidence="2 3">
    <name type="scientific">Prorocentrum cordatum</name>
    <dbReference type="NCBI Taxonomy" id="2364126"/>
    <lineage>
        <taxon>Eukaryota</taxon>
        <taxon>Sar</taxon>
        <taxon>Alveolata</taxon>
        <taxon>Dinophyceae</taxon>
        <taxon>Prorocentrales</taxon>
        <taxon>Prorocentraceae</taxon>
        <taxon>Prorocentrum</taxon>
    </lineage>
</organism>
<dbReference type="Proteomes" id="UP001189429">
    <property type="component" value="Unassembled WGS sequence"/>
</dbReference>
<sequence>TSAAAWAQEVWLHRRCAHQAETPQTMRTPSGSTISSPVAKRNPEATSESECRSGAGGCRTSCLEERGAAPAERERGAPPTAVAATQTEAVVCVPRAPPLPLRLIGLDVHAPAAEPAAPACARAGGGLAVAPPGLPPPGAAGPAEPEQRRRLSTAAPCFVPAWAGERRATNGGRKSISPAAGPPHALALTTVMLRNVPNNYTRETLVQLLDHEGFSHQYDL</sequence>
<feature type="region of interest" description="Disordered" evidence="1">
    <location>
        <begin position="19"/>
        <end position="59"/>
    </location>
</feature>